<reference evidence="1 2" key="1">
    <citation type="submission" date="2015-09" db="EMBL/GenBank/DDBJ databases">
        <title>Draft genome sequence of a Caloramator mitchellensis, a moderate thermophile from the Great Artesian Basin of Australia.</title>
        <authorList>
            <person name="Patel B.K."/>
        </authorList>
    </citation>
    <scope>NUCLEOTIDE SEQUENCE [LARGE SCALE GENOMIC DNA]</scope>
    <source>
        <strain evidence="1 2">VF08</strain>
    </source>
</reference>
<organism evidence="1 2">
    <name type="scientific">Caloramator mitchellensis</name>
    <dbReference type="NCBI Taxonomy" id="908809"/>
    <lineage>
        <taxon>Bacteria</taxon>
        <taxon>Bacillati</taxon>
        <taxon>Bacillota</taxon>
        <taxon>Clostridia</taxon>
        <taxon>Eubacteriales</taxon>
        <taxon>Clostridiaceae</taxon>
        <taxon>Caloramator</taxon>
    </lineage>
</organism>
<dbReference type="OrthoDB" id="1725471at2"/>
<dbReference type="STRING" id="908809.ABG79_00077"/>
<gene>
    <name evidence="1" type="ORF">ABG79_00077</name>
</gene>
<dbReference type="Proteomes" id="UP000052015">
    <property type="component" value="Unassembled WGS sequence"/>
</dbReference>
<dbReference type="AlphaFoldDB" id="A0A0R3JWL8"/>
<evidence type="ECO:0000313" key="1">
    <source>
        <dbReference type="EMBL" id="KRQ87912.1"/>
    </source>
</evidence>
<dbReference type="EMBL" id="LKHP01000001">
    <property type="protein sequence ID" value="KRQ87912.1"/>
    <property type="molecule type" value="Genomic_DNA"/>
</dbReference>
<proteinExistence type="predicted"/>
<dbReference type="RefSeq" id="WP_057975953.1">
    <property type="nucleotide sequence ID" value="NZ_LKHP01000001.1"/>
</dbReference>
<accession>A0A0R3JWL8</accession>
<keyword evidence="2" id="KW-1185">Reference proteome</keyword>
<sequence>MASNEQLKAVARSCSYYRVEGMHNLLTYPERSCENCLNWDGKKCKINVFDNVLTGLDQT</sequence>
<evidence type="ECO:0000313" key="2">
    <source>
        <dbReference type="Proteomes" id="UP000052015"/>
    </source>
</evidence>
<protein>
    <submittedName>
        <fullName evidence="1">Uncharacterized protein</fullName>
    </submittedName>
</protein>
<name>A0A0R3JWL8_CALMK</name>
<comment type="caution">
    <text evidence="1">The sequence shown here is derived from an EMBL/GenBank/DDBJ whole genome shotgun (WGS) entry which is preliminary data.</text>
</comment>